<dbReference type="InterPro" id="IPR000054">
    <property type="entry name" value="Ribosomal_eL31"/>
</dbReference>
<accession>S7ND13</accession>
<comment type="similarity">
    <text evidence="1">Belongs to the eukaryotic ribosomal protein eL31 family.</text>
</comment>
<keyword evidence="3" id="KW-0687">Ribonucleoprotein</keyword>
<reference evidence="4 5" key="1">
    <citation type="journal article" date="2013" name="Nat. Commun.">
        <title>Genome analysis reveals insights into physiology and longevity of the Brandt's bat Myotis brandtii.</title>
        <authorList>
            <person name="Seim I."/>
            <person name="Fang X."/>
            <person name="Xiong Z."/>
            <person name="Lobanov A.V."/>
            <person name="Huang Z."/>
            <person name="Ma S."/>
            <person name="Feng Y."/>
            <person name="Turanov A.A."/>
            <person name="Zhu Y."/>
            <person name="Lenz T.L."/>
            <person name="Gerashchenko M.V."/>
            <person name="Fan D."/>
            <person name="Hee Yim S."/>
            <person name="Yao X."/>
            <person name="Jordan D."/>
            <person name="Xiong Y."/>
            <person name="Ma Y."/>
            <person name="Lyapunov A.N."/>
            <person name="Chen G."/>
            <person name="Kulakova O.I."/>
            <person name="Sun Y."/>
            <person name="Lee S.G."/>
            <person name="Bronson R.T."/>
            <person name="Moskalev A.A."/>
            <person name="Sunyaev S.R."/>
            <person name="Zhang G."/>
            <person name="Krogh A."/>
            <person name="Wang J."/>
            <person name="Gladyshev V.N."/>
        </authorList>
    </citation>
    <scope>NUCLEOTIDE SEQUENCE [LARGE SCALE GENOMIC DNA]</scope>
</reference>
<dbReference type="InterPro" id="IPR023621">
    <property type="entry name" value="Ribosomal_eL31_dom_sf"/>
</dbReference>
<dbReference type="PANTHER" id="PTHR10956">
    <property type="entry name" value="60S RIBOSOMAL PROTEIN L31"/>
    <property type="match status" value="1"/>
</dbReference>
<keyword evidence="5" id="KW-1185">Reference proteome</keyword>
<dbReference type="Gene3D" id="3.10.440.10">
    <property type="match status" value="1"/>
</dbReference>
<sequence length="64" mass="7362">MKERGTPDVNIDTRLNKAGWAKGIRNVTYCIQVQLSRKRNGDKDSPNKLYMLVTYISVTTLILY</sequence>
<evidence type="ECO:0000256" key="1">
    <source>
        <dbReference type="ARBA" id="ARBA00010808"/>
    </source>
</evidence>
<evidence type="ECO:0000256" key="3">
    <source>
        <dbReference type="ARBA" id="ARBA00023274"/>
    </source>
</evidence>
<dbReference type="AlphaFoldDB" id="S7ND13"/>
<name>S7ND13_MYOBR</name>
<protein>
    <submittedName>
        <fullName evidence="4">60S ribosomal protein L31</fullName>
    </submittedName>
</protein>
<dbReference type="GO" id="GO:0003735">
    <property type="term" value="F:structural constituent of ribosome"/>
    <property type="evidence" value="ECO:0007669"/>
    <property type="project" value="InterPro"/>
</dbReference>
<keyword evidence="2 4" id="KW-0689">Ribosomal protein</keyword>
<dbReference type="SMART" id="SM01380">
    <property type="entry name" value="Ribosomal_L31e"/>
    <property type="match status" value="1"/>
</dbReference>
<evidence type="ECO:0000256" key="2">
    <source>
        <dbReference type="ARBA" id="ARBA00022980"/>
    </source>
</evidence>
<dbReference type="EMBL" id="KE164122">
    <property type="protein sequence ID" value="EPQ15244.1"/>
    <property type="molecule type" value="Genomic_DNA"/>
</dbReference>
<evidence type="ECO:0000313" key="5">
    <source>
        <dbReference type="Proteomes" id="UP000052978"/>
    </source>
</evidence>
<proteinExistence type="inferred from homology"/>
<dbReference type="GO" id="GO:0022625">
    <property type="term" value="C:cytosolic large ribosomal subunit"/>
    <property type="evidence" value="ECO:0007669"/>
    <property type="project" value="TreeGrafter"/>
</dbReference>
<evidence type="ECO:0000313" key="4">
    <source>
        <dbReference type="EMBL" id="EPQ15244.1"/>
    </source>
</evidence>
<dbReference type="GO" id="GO:0002181">
    <property type="term" value="P:cytoplasmic translation"/>
    <property type="evidence" value="ECO:0007669"/>
    <property type="project" value="TreeGrafter"/>
</dbReference>
<dbReference type="PANTHER" id="PTHR10956:SF0">
    <property type="entry name" value="60S RIBOSOMAL PROTEIN L31"/>
    <property type="match status" value="1"/>
</dbReference>
<organism evidence="4 5">
    <name type="scientific">Myotis brandtii</name>
    <name type="common">Brandt's bat</name>
    <dbReference type="NCBI Taxonomy" id="109478"/>
    <lineage>
        <taxon>Eukaryota</taxon>
        <taxon>Metazoa</taxon>
        <taxon>Chordata</taxon>
        <taxon>Craniata</taxon>
        <taxon>Vertebrata</taxon>
        <taxon>Euteleostomi</taxon>
        <taxon>Mammalia</taxon>
        <taxon>Eutheria</taxon>
        <taxon>Laurasiatheria</taxon>
        <taxon>Chiroptera</taxon>
        <taxon>Yangochiroptera</taxon>
        <taxon>Vespertilionidae</taxon>
        <taxon>Myotis</taxon>
    </lineage>
</organism>
<dbReference type="Proteomes" id="UP000052978">
    <property type="component" value="Unassembled WGS sequence"/>
</dbReference>
<dbReference type="Pfam" id="PF01198">
    <property type="entry name" value="Ribosomal_L31e"/>
    <property type="match status" value="1"/>
</dbReference>
<gene>
    <name evidence="4" type="ORF">D623_10025377</name>
</gene>
<dbReference type="SUPFAM" id="SSF54575">
    <property type="entry name" value="Ribosomal protein L31e"/>
    <property type="match status" value="1"/>
</dbReference>